<proteinExistence type="predicted"/>
<feature type="region of interest" description="Disordered" evidence="1">
    <location>
        <begin position="31"/>
        <end position="168"/>
    </location>
</feature>
<evidence type="ECO:0000256" key="1">
    <source>
        <dbReference type="SAM" id="MobiDB-lite"/>
    </source>
</evidence>
<dbReference type="InParanoid" id="A0A804NMF0"/>
<name>A0A804NMF0_MAIZE</name>
<reference evidence="3" key="1">
    <citation type="journal article" date="2009" name="Science">
        <title>The B73 maize genome: complexity, diversity, and dynamics.</title>
        <authorList>
            <person name="Schnable P.S."/>
            <person name="Ware D."/>
            <person name="Fulton R.S."/>
            <person name="Stein J.C."/>
            <person name="Wei F."/>
            <person name="Pasternak S."/>
            <person name="Liang C."/>
            <person name="Zhang J."/>
            <person name="Fulton L."/>
            <person name="Graves T.A."/>
            <person name="Minx P."/>
            <person name="Reily A.D."/>
            <person name="Courtney L."/>
            <person name="Kruchowski S.S."/>
            <person name="Tomlinson C."/>
            <person name="Strong C."/>
            <person name="Delehaunty K."/>
            <person name="Fronick C."/>
            <person name="Courtney B."/>
            <person name="Rock S.M."/>
            <person name="Belter E."/>
            <person name="Du F."/>
            <person name="Kim K."/>
            <person name="Abbott R.M."/>
            <person name="Cotton M."/>
            <person name="Levy A."/>
            <person name="Marchetto P."/>
            <person name="Ochoa K."/>
            <person name="Jackson S.M."/>
            <person name="Gillam B."/>
            <person name="Chen W."/>
            <person name="Yan L."/>
            <person name="Higginbotham J."/>
            <person name="Cardenas M."/>
            <person name="Waligorski J."/>
            <person name="Applebaum E."/>
            <person name="Phelps L."/>
            <person name="Falcone J."/>
            <person name="Kanchi K."/>
            <person name="Thane T."/>
            <person name="Scimone A."/>
            <person name="Thane N."/>
            <person name="Henke J."/>
            <person name="Wang T."/>
            <person name="Ruppert J."/>
            <person name="Shah N."/>
            <person name="Rotter K."/>
            <person name="Hodges J."/>
            <person name="Ingenthron E."/>
            <person name="Cordes M."/>
            <person name="Kohlberg S."/>
            <person name="Sgro J."/>
            <person name="Delgado B."/>
            <person name="Mead K."/>
            <person name="Chinwalla A."/>
            <person name="Leonard S."/>
            <person name="Crouse K."/>
            <person name="Collura K."/>
            <person name="Kudrna D."/>
            <person name="Currie J."/>
            <person name="He R."/>
            <person name="Angelova A."/>
            <person name="Rajasekar S."/>
            <person name="Mueller T."/>
            <person name="Lomeli R."/>
            <person name="Scara G."/>
            <person name="Ko A."/>
            <person name="Delaney K."/>
            <person name="Wissotski M."/>
            <person name="Lopez G."/>
            <person name="Campos D."/>
            <person name="Braidotti M."/>
            <person name="Ashley E."/>
            <person name="Golser W."/>
            <person name="Kim H."/>
            <person name="Lee S."/>
            <person name="Lin J."/>
            <person name="Dujmic Z."/>
            <person name="Kim W."/>
            <person name="Talag J."/>
            <person name="Zuccolo A."/>
            <person name="Fan C."/>
            <person name="Sebastian A."/>
            <person name="Kramer M."/>
            <person name="Spiegel L."/>
            <person name="Nascimento L."/>
            <person name="Zutavern T."/>
            <person name="Miller B."/>
            <person name="Ambroise C."/>
            <person name="Muller S."/>
            <person name="Spooner W."/>
            <person name="Narechania A."/>
            <person name="Ren L."/>
            <person name="Wei S."/>
            <person name="Kumari S."/>
            <person name="Faga B."/>
            <person name="Levy M.J."/>
            <person name="McMahan L."/>
            <person name="Van Buren P."/>
            <person name="Vaughn M.W."/>
            <person name="Ying K."/>
            <person name="Yeh C.-T."/>
            <person name="Emrich S.J."/>
            <person name="Jia Y."/>
            <person name="Kalyanaraman A."/>
            <person name="Hsia A.-P."/>
            <person name="Barbazuk W.B."/>
            <person name="Baucom R.S."/>
            <person name="Brutnell T.P."/>
            <person name="Carpita N.C."/>
            <person name="Chaparro C."/>
            <person name="Chia J.-M."/>
            <person name="Deragon J.-M."/>
            <person name="Estill J.C."/>
            <person name="Fu Y."/>
            <person name="Jeddeloh J.A."/>
            <person name="Han Y."/>
            <person name="Lee H."/>
            <person name="Li P."/>
            <person name="Lisch D.R."/>
            <person name="Liu S."/>
            <person name="Liu Z."/>
            <person name="Nagel D.H."/>
            <person name="McCann M.C."/>
            <person name="SanMiguel P."/>
            <person name="Myers A.M."/>
            <person name="Nettleton D."/>
            <person name="Nguyen J."/>
            <person name="Penning B.W."/>
            <person name="Ponnala L."/>
            <person name="Schneider K.L."/>
            <person name="Schwartz D.C."/>
            <person name="Sharma A."/>
            <person name="Soderlund C."/>
            <person name="Springer N.M."/>
            <person name="Sun Q."/>
            <person name="Wang H."/>
            <person name="Waterman M."/>
            <person name="Westerman R."/>
            <person name="Wolfgruber T.K."/>
            <person name="Yang L."/>
            <person name="Yu Y."/>
            <person name="Zhang L."/>
            <person name="Zhou S."/>
            <person name="Zhu Q."/>
            <person name="Bennetzen J.L."/>
            <person name="Dawe R.K."/>
            <person name="Jiang J."/>
            <person name="Jiang N."/>
            <person name="Presting G.G."/>
            <person name="Wessler S.R."/>
            <person name="Aluru S."/>
            <person name="Martienssen R.A."/>
            <person name="Clifton S.W."/>
            <person name="McCombie W.R."/>
            <person name="Wing R.A."/>
            <person name="Wilson R.K."/>
        </authorList>
    </citation>
    <scope>NUCLEOTIDE SEQUENCE [LARGE SCALE GENOMIC DNA]</scope>
    <source>
        <strain evidence="3">cv. B73</strain>
    </source>
</reference>
<dbReference type="EnsemblPlants" id="Zm00001eb171310_T001">
    <property type="protein sequence ID" value="Zm00001eb171310_P001"/>
    <property type="gene ID" value="Zm00001eb171310"/>
</dbReference>
<feature type="compositionally biased region" description="Basic and acidic residues" evidence="1">
    <location>
        <begin position="140"/>
        <end position="155"/>
    </location>
</feature>
<evidence type="ECO:0000313" key="3">
    <source>
        <dbReference type="Proteomes" id="UP000007305"/>
    </source>
</evidence>
<feature type="compositionally biased region" description="Polar residues" evidence="1">
    <location>
        <begin position="51"/>
        <end position="66"/>
    </location>
</feature>
<accession>A0A804NMF0</accession>
<keyword evidence="3" id="KW-1185">Reference proteome</keyword>
<reference evidence="2" key="3">
    <citation type="submission" date="2021-05" db="UniProtKB">
        <authorList>
            <consortium name="EnsemblPlants"/>
        </authorList>
    </citation>
    <scope>IDENTIFICATION</scope>
    <source>
        <strain evidence="2">cv. B73</strain>
    </source>
</reference>
<organism evidence="2 3">
    <name type="scientific">Zea mays</name>
    <name type="common">Maize</name>
    <dbReference type="NCBI Taxonomy" id="4577"/>
    <lineage>
        <taxon>Eukaryota</taxon>
        <taxon>Viridiplantae</taxon>
        <taxon>Streptophyta</taxon>
        <taxon>Embryophyta</taxon>
        <taxon>Tracheophyta</taxon>
        <taxon>Spermatophyta</taxon>
        <taxon>Magnoliopsida</taxon>
        <taxon>Liliopsida</taxon>
        <taxon>Poales</taxon>
        <taxon>Poaceae</taxon>
        <taxon>PACMAD clade</taxon>
        <taxon>Panicoideae</taxon>
        <taxon>Andropogonodae</taxon>
        <taxon>Andropogoneae</taxon>
        <taxon>Tripsacinae</taxon>
        <taxon>Zea</taxon>
    </lineage>
</organism>
<dbReference type="Proteomes" id="UP000007305">
    <property type="component" value="Chromosome 4"/>
</dbReference>
<evidence type="ECO:0000313" key="2">
    <source>
        <dbReference type="EnsemblPlants" id="Zm00001eb171310_P001"/>
    </source>
</evidence>
<sequence length="230" mass="24383">MTTRSAAQTQRSTRCRGDPGLAVACKVSAREATQVQGRRGVDAVADGLRTPGSSLTTSGTRQNLQQGRDDQGTSRERALAQAMEKGFGCPPWLPGSQARQGFAPGAEHGRSGRGRRSGEDGGQVGLLDGIHGKAGVAGLEKGRKPDGRGSVRAESKQGAQAKGTSSPARARTLRNALCAGLEMEILGLVPWRRSTLEEGRRNRGASLLCAPWRPWAREGRPGVHRWSRGT</sequence>
<dbReference type="AlphaFoldDB" id="A0A804NMF0"/>
<protein>
    <submittedName>
        <fullName evidence="2">Uncharacterized protein</fullName>
    </submittedName>
</protein>
<feature type="compositionally biased region" description="Basic and acidic residues" evidence="1">
    <location>
        <begin position="67"/>
        <end position="78"/>
    </location>
</feature>
<reference evidence="2" key="2">
    <citation type="submission" date="2019-07" db="EMBL/GenBank/DDBJ databases">
        <authorList>
            <person name="Seetharam A."/>
            <person name="Woodhouse M."/>
            <person name="Cannon E."/>
        </authorList>
    </citation>
    <scope>NUCLEOTIDE SEQUENCE [LARGE SCALE GENOMIC DNA]</scope>
    <source>
        <strain evidence="2">cv. B73</strain>
    </source>
</reference>
<dbReference type="Gramene" id="Zm00001eb171310_T001">
    <property type="protein sequence ID" value="Zm00001eb171310_P001"/>
    <property type="gene ID" value="Zm00001eb171310"/>
</dbReference>